<dbReference type="Proteomes" id="UP000033710">
    <property type="component" value="Unassembled WGS sequence"/>
</dbReference>
<comment type="caution">
    <text evidence="2">The sequence shown here is derived from an EMBL/GenBank/DDBJ whole genome shotgun (WGS) entry which is preliminary data.</text>
</comment>
<dbReference type="KEGG" id="ssck:SPSK_08036"/>
<feature type="compositionally biased region" description="Basic and acidic residues" evidence="1">
    <location>
        <begin position="14"/>
        <end position="29"/>
    </location>
</feature>
<accession>A0A0F2MGA2</accession>
<dbReference type="AlphaFoldDB" id="A0A0F2MGA2"/>
<reference evidence="2 3" key="1">
    <citation type="journal article" date="2014" name="BMC Genomics">
        <title>Comparative genomics of the major fungal agents of human and animal Sporotrichosis: Sporothrix schenckii and Sporothrix brasiliensis.</title>
        <authorList>
            <person name="Teixeira M.M."/>
            <person name="de Almeida L.G."/>
            <person name="Kubitschek-Barreira P."/>
            <person name="Alves F.L."/>
            <person name="Kioshima E.S."/>
            <person name="Abadio A.K."/>
            <person name="Fernandes L."/>
            <person name="Derengowski L.S."/>
            <person name="Ferreira K.S."/>
            <person name="Souza R.C."/>
            <person name="Ruiz J.C."/>
            <person name="de Andrade N.C."/>
            <person name="Paes H.C."/>
            <person name="Nicola A.M."/>
            <person name="Albuquerque P."/>
            <person name="Gerber A.L."/>
            <person name="Martins V.P."/>
            <person name="Peconick L.D."/>
            <person name="Neto A.V."/>
            <person name="Chaucanez C.B."/>
            <person name="Silva P.A."/>
            <person name="Cunha O.L."/>
            <person name="de Oliveira F.F."/>
            <person name="dos Santos T.C."/>
            <person name="Barros A.L."/>
            <person name="Soares M.A."/>
            <person name="de Oliveira L.M."/>
            <person name="Marini M.M."/>
            <person name="Villalobos-Duno H."/>
            <person name="Cunha M.M."/>
            <person name="de Hoog S."/>
            <person name="da Silveira J.F."/>
            <person name="Henrissat B."/>
            <person name="Nino-Vega G.A."/>
            <person name="Cisalpino P.S."/>
            <person name="Mora-Montes H.M."/>
            <person name="Almeida S.R."/>
            <person name="Stajich J.E."/>
            <person name="Lopes-Bezerra L.M."/>
            <person name="Vasconcelos A.T."/>
            <person name="Felipe M.S."/>
        </authorList>
    </citation>
    <scope>NUCLEOTIDE SEQUENCE [LARGE SCALE GENOMIC DNA]</scope>
    <source>
        <strain evidence="2 3">1099-18</strain>
    </source>
</reference>
<gene>
    <name evidence="2" type="ORF">SPSK_08036</name>
</gene>
<dbReference type="RefSeq" id="XP_016591404.1">
    <property type="nucleotide sequence ID" value="XM_016734687.1"/>
</dbReference>
<dbReference type="GeneID" id="27669964"/>
<evidence type="ECO:0000256" key="1">
    <source>
        <dbReference type="SAM" id="MobiDB-lite"/>
    </source>
</evidence>
<name>A0A0F2MGA2_SPOSC</name>
<sequence>MTTHCVHKREISWDLGDRTHGKQANEKRNSHGGRQRRQHFEENSNKARKLDVEYSIYNGVKPGQTAANSWWEKGAATVAWRIGEIRIPGPFSGPNIPFSRPASSIKSLFLGAITLRPGLDAVALACLLPGQTMHAQWESTSKTRAKRTDKVWQMTVADRRQSSTGS</sequence>
<proteinExistence type="predicted"/>
<dbReference type="VEuPathDB" id="FungiDB:SPSK_08036"/>
<organism evidence="2 3">
    <name type="scientific">Sporothrix schenckii 1099-18</name>
    <dbReference type="NCBI Taxonomy" id="1397361"/>
    <lineage>
        <taxon>Eukaryota</taxon>
        <taxon>Fungi</taxon>
        <taxon>Dikarya</taxon>
        <taxon>Ascomycota</taxon>
        <taxon>Pezizomycotina</taxon>
        <taxon>Sordariomycetes</taxon>
        <taxon>Sordariomycetidae</taxon>
        <taxon>Ophiostomatales</taxon>
        <taxon>Ophiostomataceae</taxon>
        <taxon>Sporothrix</taxon>
    </lineage>
</organism>
<evidence type="ECO:0000313" key="2">
    <source>
        <dbReference type="EMBL" id="KJR88728.1"/>
    </source>
</evidence>
<protein>
    <submittedName>
        <fullName evidence="2">Uncharacterized protein</fullName>
    </submittedName>
</protein>
<dbReference type="EMBL" id="AXCR01000004">
    <property type="protein sequence ID" value="KJR88728.1"/>
    <property type="molecule type" value="Genomic_DNA"/>
</dbReference>
<evidence type="ECO:0000313" key="3">
    <source>
        <dbReference type="Proteomes" id="UP000033710"/>
    </source>
</evidence>
<feature type="region of interest" description="Disordered" evidence="1">
    <location>
        <begin position="14"/>
        <end position="45"/>
    </location>
</feature>
<reference evidence="2 3" key="2">
    <citation type="journal article" date="2015" name="Eukaryot. Cell">
        <title>Asexual propagation of a virulent clone complex in a human and feline outbreak of sporotrichosis.</title>
        <authorList>
            <person name="Teixeira Mde M."/>
            <person name="Rodrigues A.M."/>
            <person name="Tsui C.K."/>
            <person name="de Almeida L.G."/>
            <person name="Van Diepeningen A.D."/>
            <person name="van den Ende B.G."/>
            <person name="Fernandes G.F."/>
            <person name="Kano R."/>
            <person name="Hamelin R.C."/>
            <person name="Lopes-Bezerra L.M."/>
            <person name="Vasconcelos A.T."/>
            <person name="de Hoog S."/>
            <person name="de Camargo Z.P."/>
            <person name="Felipe M.S."/>
        </authorList>
    </citation>
    <scope>NUCLEOTIDE SEQUENCE [LARGE SCALE GENOMIC DNA]</scope>
    <source>
        <strain evidence="2 3">1099-18</strain>
    </source>
</reference>